<evidence type="ECO:0000313" key="2">
    <source>
        <dbReference type="EMBL" id="KAF2098056.1"/>
    </source>
</evidence>
<feature type="region of interest" description="Disordered" evidence="1">
    <location>
        <begin position="529"/>
        <end position="554"/>
    </location>
</feature>
<evidence type="ECO:0000256" key="1">
    <source>
        <dbReference type="SAM" id="MobiDB-lite"/>
    </source>
</evidence>
<name>A0A9P4IH10_9PEZI</name>
<dbReference type="OrthoDB" id="3557758at2759"/>
<evidence type="ECO:0000313" key="3">
    <source>
        <dbReference type="Proteomes" id="UP000799772"/>
    </source>
</evidence>
<accession>A0A9P4IH10</accession>
<protein>
    <submittedName>
        <fullName evidence="2">Uncharacterized protein</fullName>
    </submittedName>
</protein>
<keyword evidence="3" id="KW-1185">Reference proteome</keyword>
<feature type="compositionally biased region" description="Basic and acidic residues" evidence="1">
    <location>
        <begin position="54"/>
        <end position="67"/>
    </location>
</feature>
<feature type="region of interest" description="Disordered" evidence="1">
    <location>
        <begin position="1"/>
        <end position="20"/>
    </location>
</feature>
<feature type="compositionally biased region" description="Polar residues" evidence="1">
    <location>
        <begin position="175"/>
        <end position="187"/>
    </location>
</feature>
<feature type="region of interest" description="Disordered" evidence="1">
    <location>
        <begin position="219"/>
        <end position="243"/>
    </location>
</feature>
<feature type="compositionally biased region" description="Basic and acidic residues" evidence="1">
    <location>
        <begin position="1"/>
        <end position="11"/>
    </location>
</feature>
<feature type="compositionally biased region" description="Pro residues" evidence="1">
    <location>
        <begin position="81"/>
        <end position="90"/>
    </location>
</feature>
<feature type="compositionally biased region" description="Polar residues" evidence="1">
    <location>
        <begin position="128"/>
        <end position="137"/>
    </location>
</feature>
<feature type="region of interest" description="Disordered" evidence="1">
    <location>
        <begin position="273"/>
        <end position="295"/>
    </location>
</feature>
<dbReference type="EMBL" id="ML978127">
    <property type="protein sequence ID" value="KAF2098056.1"/>
    <property type="molecule type" value="Genomic_DNA"/>
</dbReference>
<feature type="region of interest" description="Disordered" evidence="1">
    <location>
        <begin position="31"/>
        <end position="190"/>
    </location>
</feature>
<comment type="caution">
    <text evidence="2">The sequence shown here is derived from an EMBL/GenBank/DDBJ whole genome shotgun (WGS) entry which is preliminary data.</text>
</comment>
<sequence>MQRPPRQKENDPSMGRLKRLSSITAFTAPINQFASKLRRPSTAIPPLKSASESQSRKRETLLPRSRETSYTSTSTRAPHGETPPLPPPPGFHTSQWTPKQPQKTLPKSQTTSNLPTLARRERSYVPRPNSQSSTNLPRSRIPTPVSSATNPYKSKRQISASRAFAGLRKPAPLVTRSSTQPNLTAGLQTPRRPTFKESLGEVREDSREKTYNFSIPRKQVQTPMRSSTSLPQSRIQGGARTTSAISRTTEVWPKTPVKQTTKTAWPSKSIEEQYEDEFNGSSTVKPVPKAETQPRRSFEGEITHRQLMRPRSPPLPKLPAGYIDTVATPSTSSAKLVRQVSQAQPEEYWCGRFVSLNDRILNEATEPCKSRSNSFGSTRSQEQEVTIAGRQQTEEHLKHVFDLLYAACVNREAVLSLRDFQVKYCQQRHLPSLREYMPSCATMLLWKGFKETQKESQIEPEPMSPSAAYHGATEGIYSSRREVTGEIMRGFDMSTSSTIASTGTMASGEMAAGTSGKKTSFIDRLLMGRMGPRKSSGKGATVTGNEEGDQRLLK</sequence>
<feature type="compositionally biased region" description="Polar residues" evidence="1">
    <location>
        <begin position="144"/>
        <end position="160"/>
    </location>
</feature>
<dbReference type="Proteomes" id="UP000799772">
    <property type="component" value="Unassembled WGS sequence"/>
</dbReference>
<feature type="compositionally biased region" description="Polar residues" evidence="1">
    <location>
        <begin position="92"/>
        <end position="115"/>
    </location>
</feature>
<dbReference type="AlphaFoldDB" id="A0A9P4IH10"/>
<proteinExistence type="predicted"/>
<gene>
    <name evidence="2" type="ORF">NA57DRAFT_57221</name>
</gene>
<reference evidence="2" key="1">
    <citation type="journal article" date="2020" name="Stud. Mycol.">
        <title>101 Dothideomycetes genomes: a test case for predicting lifestyles and emergence of pathogens.</title>
        <authorList>
            <person name="Haridas S."/>
            <person name="Albert R."/>
            <person name="Binder M."/>
            <person name="Bloem J."/>
            <person name="Labutti K."/>
            <person name="Salamov A."/>
            <person name="Andreopoulos B."/>
            <person name="Baker S."/>
            <person name="Barry K."/>
            <person name="Bills G."/>
            <person name="Bluhm B."/>
            <person name="Cannon C."/>
            <person name="Castanera R."/>
            <person name="Culley D."/>
            <person name="Daum C."/>
            <person name="Ezra D."/>
            <person name="Gonzalez J."/>
            <person name="Henrissat B."/>
            <person name="Kuo A."/>
            <person name="Liang C."/>
            <person name="Lipzen A."/>
            <person name="Lutzoni F."/>
            <person name="Magnuson J."/>
            <person name="Mondo S."/>
            <person name="Nolan M."/>
            <person name="Ohm R."/>
            <person name="Pangilinan J."/>
            <person name="Park H.-J."/>
            <person name="Ramirez L."/>
            <person name="Alfaro M."/>
            <person name="Sun H."/>
            <person name="Tritt A."/>
            <person name="Yoshinaga Y."/>
            <person name="Zwiers L.-H."/>
            <person name="Turgeon B."/>
            <person name="Goodwin S."/>
            <person name="Spatafora J."/>
            <person name="Crous P."/>
            <person name="Grigoriev I."/>
        </authorList>
    </citation>
    <scope>NUCLEOTIDE SEQUENCE</scope>
    <source>
        <strain evidence="2">CBS 133067</strain>
    </source>
</reference>
<organism evidence="2 3">
    <name type="scientific">Rhizodiscina lignyota</name>
    <dbReference type="NCBI Taxonomy" id="1504668"/>
    <lineage>
        <taxon>Eukaryota</taxon>
        <taxon>Fungi</taxon>
        <taxon>Dikarya</taxon>
        <taxon>Ascomycota</taxon>
        <taxon>Pezizomycotina</taxon>
        <taxon>Dothideomycetes</taxon>
        <taxon>Pleosporomycetidae</taxon>
        <taxon>Aulographales</taxon>
        <taxon>Rhizodiscinaceae</taxon>
        <taxon>Rhizodiscina</taxon>
    </lineage>
</organism>